<evidence type="ECO:0000313" key="3">
    <source>
        <dbReference type="Proteomes" id="UP000077927"/>
    </source>
</evidence>
<sequence>MDRTDCAGNTPAARTPVTGRSQSLSCASMQVDCNTALT</sequence>
<feature type="region of interest" description="Disordered" evidence="1">
    <location>
        <begin position="1"/>
        <end position="21"/>
    </location>
</feature>
<evidence type="ECO:0000256" key="1">
    <source>
        <dbReference type="SAM" id="MobiDB-lite"/>
    </source>
</evidence>
<name>A0AAC9FSJ8_9RALS</name>
<dbReference type="AlphaFoldDB" id="A0AAC9FSJ8"/>
<organism evidence="2 3">
    <name type="scientific">Ralstonia insidiosa</name>
    <dbReference type="NCBI Taxonomy" id="190721"/>
    <lineage>
        <taxon>Bacteria</taxon>
        <taxon>Pseudomonadati</taxon>
        <taxon>Pseudomonadota</taxon>
        <taxon>Betaproteobacteria</taxon>
        <taxon>Burkholderiales</taxon>
        <taxon>Burkholderiaceae</taxon>
        <taxon>Ralstonia</taxon>
    </lineage>
</organism>
<reference evidence="2 3" key="1">
    <citation type="submission" date="2015-09" db="EMBL/GenBank/DDBJ databases">
        <authorList>
            <person name="Xu Y."/>
            <person name="Nagy A."/>
            <person name="Liu N.T."/>
            <person name="Nou X."/>
        </authorList>
    </citation>
    <scope>NUCLEOTIDE SEQUENCE [LARGE SCALE GENOMIC DNA]</scope>
    <source>
        <strain evidence="2 3">FC1138</strain>
    </source>
</reference>
<gene>
    <name evidence="2" type="ORF">ACS15_5188</name>
</gene>
<dbReference type="Proteomes" id="UP000077927">
    <property type="component" value="Chromosome 2"/>
</dbReference>
<dbReference type="KEGG" id="rin:ACS15_5188"/>
<dbReference type="EMBL" id="CP012606">
    <property type="protein sequence ID" value="ANH75134.1"/>
    <property type="molecule type" value="Genomic_DNA"/>
</dbReference>
<proteinExistence type="predicted"/>
<accession>A0AAC9FSJ8</accession>
<evidence type="ECO:0000313" key="2">
    <source>
        <dbReference type="EMBL" id="ANH75134.1"/>
    </source>
</evidence>
<protein>
    <submittedName>
        <fullName evidence="2">Uncharacterized protein</fullName>
    </submittedName>
</protein>